<feature type="compositionally biased region" description="Polar residues" evidence="1">
    <location>
        <begin position="84"/>
        <end position="100"/>
    </location>
</feature>
<protein>
    <submittedName>
        <fullName evidence="2">Uncharacterized protein</fullName>
    </submittedName>
</protein>
<gene>
    <name evidence="2" type="ORF">POM88_005567</name>
</gene>
<dbReference type="PANTHER" id="PTHR35324:SF4">
    <property type="entry name" value="EXPRESSED PROTEIN"/>
    <property type="match status" value="1"/>
</dbReference>
<evidence type="ECO:0000313" key="3">
    <source>
        <dbReference type="Proteomes" id="UP001237642"/>
    </source>
</evidence>
<proteinExistence type="predicted"/>
<accession>A0AAD8N3W4</accession>
<feature type="compositionally biased region" description="Polar residues" evidence="1">
    <location>
        <begin position="64"/>
        <end position="73"/>
    </location>
</feature>
<keyword evidence="3" id="KW-1185">Reference proteome</keyword>
<reference evidence="2" key="1">
    <citation type="submission" date="2023-02" db="EMBL/GenBank/DDBJ databases">
        <title>Genome of toxic invasive species Heracleum sosnowskyi carries increased number of genes despite the absence of recent whole-genome duplications.</title>
        <authorList>
            <person name="Schelkunov M."/>
            <person name="Shtratnikova V."/>
            <person name="Makarenko M."/>
            <person name="Klepikova A."/>
            <person name="Omelchenko D."/>
            <person name="Novikova G."/>
            <person name="Obukhova E."/>
            <person name="Bogdanov V."/>
            <person name="Penin A."/>
            <person name="Logacheva M."/>
        </authorList>
    </citation>
    <scope>NUCLEOTIDE SEQUENCE</scope>
    <source>
        <strain evidence="2">Hsosn_3</strain>
        <tissue evidence="2">Leaf</tissue>
    </source>
</reference>
<reference evidence="2" key="2">
    <citation type="submission" date="2023-05" db="EMBL/GenBank/DDBJ databases">
        <authorList>
            <person name="Schelkunov M.I."/>
        </authorList>
    </citation>
    <scope>NUCLEOTIDE SEQUENCE</scope>
    <source>
        <strain evidence="2">Hsosn_3</strain>
        <tissue evidence="2">Leaf</tissue>
    </source>
</reference>
<evidence type="ECO:0000313" key="2">
    <source>
        <dbReference type="EMBL" id="KAK1395704.1"/>
    </source>
</evidence>
<dbReference type="AlphaFoldDB" id="A0AAD8N3W4"/>
<feature type="region of interest" description="Disordered" evidence="1">
    <location>
        <begin position="62"/>
        <end position="108"/>
    </location>
</feature>
<sequence length="108" mass="12401">MSWLISKKPEQDEENKKNMIVTSHLQLKVDPNNKTGTLDKEVVLRRIRQRKRVNRFRSLVGSVFPSTKSTSSGEQDHDKDDTENSIASPVQVLHQSTTKWVDNPFVDP</sequence>
<name>A0AAD8N3W4_9APIA</name>
<dbReference type="EMBL" id="JAUIZM010000002">
    <property type="protein sequence ID" value="KAK1395704.1"/>
    <property type="molecule type" value="Genomic_DNA"/>
</dbReference>
<organism evidence="2 3">
    <name type="scientific">Heracleum sosnowskyi</name>
    <dbReference type="NCBI Taxonomy" id="360622"/>
    <lineage>
        <taxon>Eukaryota</taxon>
        <taxon>Viridiplantae</taxon>
        <taxon>Streptophyta</taxon>
        <taxon>Embryophyta</taxon>
        <taxon>Tracheophyta</taxon>
        <taxon>Spermatophyta</taxon>
        <taxon>Magnoliopsida</taxon>
        <taxon>eudicotyledons</taxon>
        <taxon>Gunneridae</taxon>
        <taxon>Pentapetalae</taxon>
        <taxon>asterids</taxon>
        <taxon>campanulids</taxon>
        <taxon>Apiales</taxon>
        <taxon>Apiaceae</taxon>
        <taxon>Apioideae</taxon>
        <taxon>apioid superclade</taxon>
        <taxon>Tordylieae</taxon>
        <taxon>Tordyliinae</taxon>
        <taxon>Heracleum</taxon>
    </lineage>
</organism>
<evidence type="ECO:0000256" key="1">
    <source>
        <dbReference type="SAM" id="MobiDB-lite"/>
    </source>
</evidence>
<comment type="caution">
    <text evidence="2">The sequence shown here is derived from an EMBL/GenBank/DDBJ whole genome shotgun (WGS) entry which is preliminary data.</text>
</comment>
<dbReference type="Proteomes" id="UP001237642">
    <property type="component" value="Unassembled WGS sequence"/>
</dbReference>
<dbReference type="PANTHER" id="PTHR35324">
    <property type="entry name" value="BNAA08G03750D PROTEIN"/>
    <property type="match status" value="1"/>
</dbReference>